<feature type="chain" id="PRO_5046986820" evidence="1">
    <location>
        <begin position="24"/>
        <end position="378"/>
    </location>
</feature>
<dbReference type="PANTHER" id="PTHR43194:SF2">
    <property type="entry name" value="PEROXISOMAL MEMBRANE PROTEIN LPX1"/>
    <property type="match status" value="1"/>
</dbReference>
<dbReference type="Proteomes" id="UP001550850">
    <property type="component" value="Unassembled WGS sequence"/>
</dbReference>
<dbReference type="InterPro" id="IPR022742">
    <property type="entry name" value="Hydrolase_4"/>
</dbReference>
<evidence type="ECO:0000313" key="3">
    <source>
        <dbReference type="EMBL" id="MEU3552952.1"/>
    </source>
</evidence>
<dbReference type="InterPro" id="IPR050228">
    <property type="entry name" value="Carboxylesterase_BioH"/>
</dbReference>
<feature type="domain" description="Serine aminopeptidase S33" evidence="2">
    <location>
        <begin position="162"/>
        <end position="290"/>
    </location>
</feature>
<dbReference type="PANTHER" id="PTHR43194">
    <property type="entry name" value="HYDROLASE ALPHA/BETA FOLD FAMILY"/>
    <property type="match status" value="1"/>
</dbReference>
<gene>
    <name evidence="3" type="ORF">AB0E65_01735</name>
</gene>
<keyword evidence="4" id="KW-1185">Reference proteome</keyword>
<dbReference type="InterPro" id="IPR029058">
    <property type="entry name" value="AB_hydrolase_fold"/>
</dbReference>
<dbReference type="EMBL" id="JBEZUR010000002">
    <property type="protein sequence ID" value="MEU3552952.1"/>
    <property type="molecule type" value="Genomic_DNA"/>
</dbReference>
<dbReference type="Pfam" id="PF12146">
    <property type="entry name" value="Hydrolase_4"/>
    <property type="match status" value="1"/>
</dbReference>
<evidence type="ECO:0000256" key="1">
    <source>
        <dbReference type="SAM" id="SignalP"/>
    </source>
</evidence>
<reference evidence="3 4" key="1">
    <citation type="submission" date="2024-06" db="EMBL/GenBank/DDBJ databases">
        <title>The Natural Products Discovery Center: Release of the First 8490 Sequenced Strains for Exploring Actinobacteria Biosynthetic Diversity.</title>
        <authorList>
            <person name="Kalkreuter E."/>
            <person name="Kautsar S.A."/>
            <person name="Yang D."/>
            <person name="Bader C.D."/>
            <person name="Teijaro C.N."/>
            <person name="Fluegel L."/>
            <person name="Davis C.M."/>
            <person name="Simpson J.R."/>
            <person name="Lauterbach L."/>
            <person name="Steele A.D."/>
            <person name="Gui C."/>
            <person name="Meng S."/>
            <person name="Li G."/>
            <person name="Viehrig K."/>
            <person name="Ye F."/>
            <person name="Su P."/>
            <person name="Kiefer A.F."/>
            <person name="Nichols A."/>
            <person name="Cepeda A.J."/>
            <person name="Yan W."/>
            <person name="Fan B."/>
            <person name="Jiang Y."/>
            <person name="Adhikari A."/>
            <person name="Zheng C.-J."/>
            <person name="Schuster L."/>
            <person name="Cowan T.M."/>
            <person name="Smanski M.J."/>
            <person name="Chevrette M.G."/>
            <person name="De Carvalho L.P.S."/>
            <person name="Shen B."/>
        </authorList>
    </citation>
    <scope>NUCLEOTIDE SEQUENCE [LARGE SCALE GENOMIC DNA]</scope>
    <source>
        <strain evidence="3 4">NPDC038104</strain>
    </source>
</reference>
<name>A0ABV2YB47_9ACTN</name>
<evidence type="ECO:0000259" key="2">
    <source>
        <dbReference type="Pfam" id="PF12146"/>
    </source>
</evidence>
<dbReference type="Gene3D" id="3.40.50.1820">
    <property type="entry name" value="alpha/beta hydrolase"/>
    <property type="match status" value="1"/>
</dbReference>
<dbReference type="SUPFAM" id="SSF53474">
    <property type="entry name" value="alpha/beta-Hydrolases"/>
    <property type="match status" value="1"/>
</dbReference>
<dbReference type="RefSeq" id="WP_108953999.1">
    <property type="nucleotide sequence ID" value="NZ_BEVZ01000003.1"/>
</dbReference>
<evidence type="ECO:0000313" key="4">
    <source>
        <dbReference type="Proteomes" id="UP001550850"/>
    </source>
</evidence>
<protein>
    <submittedName>
        <fullName evidence="3">Alpha/beta fold hydrolase</fullName>
    </submittedName>
</protein>
<accession>A0ABV2YB47</accession>
<feature type="signal peptide" evidence="1">
    <location>
        <begin position="1"/>
        <end position="23"/>
    </location>
</feature>
<keyword evidence="3" id="KW-0378">Hydrolase</keyword>
<sequence>MRTVNIKAATAVTAVAGAAAAVAAGRLAGDAALKTPPDRPLPTEPHLTVHAVGEDWISLTRDLAALRPGYYGLIGKDEGAGGAHAVVGPVREDVAHAADAVVRGLRSVQRGSFRPGDRVWLTPSLRVGNPVTALDLTYADVEVPGELGMLPAWFMPGQRSTWVIAAHGLGSTREQVLNLLPFFHDQAFAVLALAHRGDPDAPRSPDRRFHFGETEWRDLDAAIRYAVRFGARRVVLLGWSAGATMALRAAQRSPLRSRIAGLVLDSPVLDWEATARTLASARGVPRALLPLAVRAARGRLQAHQDPAWDAPEPLRTPTLILHGPGDGVADWELSRALADRLPQLVTLRTFLDAPHAAMWNSDPNRYEEAVRRFLTPFM</sequence>
<comment type="caution">
    <text evidence="3">The sequence shown here is derived from an EMBL/GenBank/DDBJ whole genome shotgun (WGS) entry which is preliminary data.</text>
</comment>
<organism evidence="3 4">
    <name type="scientific">Streptomyces fragilis</name>
    <dbReference type="NCBI Taxonomy" id="67301"/>
    <lineage>
        <taxon>Bacteria</taxon>
        <taxon>Bacillati</taxon>
        <taxon>Actinomycetota</taxon>
        <taxon>Actinomycetes</taxon>
        <taxon>Kitasatosporales</taxon>
        <taxon>Streptomycetaceae</taxon>
        <taxon>Streptomyces</taxon>
    </lineage>
</organism>
<dbReference type="GO" id="GO:0016787">
    <property type="term" value="F:hydrolase activity"/>
    <property type="evidence" value="ECO:0007669"/>
    <property type="project" value="UniProtKB-KW"/>
</dbReference>
<proteinExistence type="predicted"/>
<keyword evidence="1" id="KW-0732">Signal</keyword>